<dbReference type="Pfam" id="PF11351">
    <property type="entry name" value="GTA_holin_3TM"/>
    <property type="match status" value="1"/>
</dbReference>
<evidence type="ECO:0000313" key="2">
    <source>
        <dbReference type="Proteomes" id="UP001056255"/>
    </source>
</evidence>
<proteinExistence type="predicted"/>
<dbReference type="EMBL" id="CP082275">
    <property type="protein sequence ID" value="USH01098.1"/>
    <property type="molecule type" value="Genomic_DNA"/>
</dbReference>
<dbReference type="InterPro" id="IPR021497">
    <property type="entry name" value="GTA_holin_3TM"/>
</dbReference>
<name>A0ABY4WNK0_9GAMM</name>
<reference evidence="1" key="1">
    <citation type="submission" date="2021-08" db="EMBL/GenBank/DDBJ databases">
        <authorList>
            <person name="Sakaguchi M."/>
            <person name="Kikuchi T."/>
            <person name="Urbanczyk H."/>
        </authorList>
    </citation>
    <scope>NUCLEOTIDE SEQUENCE</scope>
    <source>
        <strain evidence="1">020920N</strain>
    </source>
</reference>
<dbReference type="Proteomes" id="UP001056255">
    <property type="component" value="Chromosome I"/>
</dbReference>
<evidence type="ECO:0000313" key="1">
    <source>
        <dbReference type="EMBL" id="USH01098.1"/>
    </source>
</evidence>
<accession>A0ABY4WNK0</accession>
<organism evidence="1 2">
    <name type="scientific">Grimontia kaedaensis</name>
    <dbReference type="NCBI Taxonomy" id="2872157"/>
    <lineage>
        <taxon>Bacteria</taxon>
        <taxon>Pseudomonadati</taxon>
        <taxon>Pseudomonadota</taxon>
        <taxon>Gammaproteobacteria</taxon>
        <taxon>Vibrionales</taxon>
        <taxon>Vibrionaceae</taxon>
        <taxon>Grimontia</taxon>
    </lineage>
</organism>
<sequence>MSVWNLLSGLVAPVTNLIDELHTSDEERLAIKAKMFEMQMTLATQVMDYEARLMEAKTQVITAEAQGESWLQRSWRPITMLSFLGLVIADSFGVLAFRLAPQAWTLLQIGLGGYVVGRSVEKVMPSVKNLLPGERA</sequence>
<dbReference type="RefSeq" id="WP_251875147.1">
    <property type="nucleotide sequence ID" value="NZ_CP082275.1"/>
</dbReference>
<protein>
    <submittedName>
        <fullName evidence="1">Holin family protein</fullName>
    </submittedName>
</protein>
<gene>
    <name evidence="1" type="ORF">K6Q96_09100</name>
</gene>
<keyword evidence="2" id="KW-1185">Reference proteome</keyword>